<organism evidence="4 5">
    <name type="scientific">Nicrophorus vespilloides</name>
    <name type="common">Boreal carrion beetle</name>
    <dbReference type="NCBI Taxonomy" id="110193"/>
    <lineage>
        <taxon>Eukaryota</taxon>
        <taxon>Metazoa</taxon>
        <taxon>Ecdysozoa</taxon>
        <taxon>Arthropoda</taxon>
        <taxon>Hexapoda</taxon>
        <taxon>Insecta</taxon>
        <taxon>Pterygota</taxon>
        <taxon>Neoptera</taxon>
        <taxon>Endopterygota</taxon>
        <taxon>Coleoptera</taxon>
        <taxon>Polyphaga</taxon>
        <taxon>Staphyliniformia</taxon>
        <taxon>Silphidae</taxon>
        <taxon>Nicrophorinae</taxon>
        <taxon>Nicrophorus</taxon>
    </lineage>
</organism>
<keyword evidence="4" id="KW-1185">Reference proteome</keyword>
<keyword evidence="1" id="KW-1133">Transmembrane helix</keyword>
<feature type="domain" description="Protein kinase" evidence="3">
    <location>
        <begin position="308"/>
        <end position="635"/>
    </location>
</feature>
<dbReference type="PROSITE" id="PS00109">
    <property type="entry name" value="PROTEIN_KINASE_TYR"/>
    <property type="match status" value="1"/>
</dbReference>
<dbReference type="Pfam" id="PF07714">
    <property type="entry name" value="PK_Tyr_Ser-Thr"/>
    <property type="match status" value="1"/>
</dbReference>
<dbReference type="RefSeq" id="XP_017769367.1">
    <property type="nucleotide sequence ID" value="XM_017913878.1"/>
</dbReference>
<dbReference type="PANTHER" id="PTHR24416:SF594">
    <property type="entry name" value="PROTEIN KINASE DOMAIN-CONTAINING PROTEIN"/>
    <property type="match status" value="1"/>
</dbReference>
<reference evidence="5" key="1">
    <citation type="submission" date="2025-08" db="UniProtKB">
        <authorList>
            <consortium name="RefSeq"/>
        </authorList>
    </citation>
    <scope>IDENTIFICATION</scope>
    <source>
        <tissue evidence="5">Whole Larva</tissue>
    </source>
</reference>
<feature type="signal peptide" evidence="2">
    <location>
        <begin position="1"/>
        <end position="18"/>
    </location>
</feature>
<evidence type="ECO:0000313" key="5">
    <source>
        <dbReference type="RefSeq" id="XP_017769367.1"/>
    </source>
</evidence>
<evidence type="ECO:0000256" key="2">
    <source>
        <dbReference type="SAM" id="SignalP"/>
    </source>
</evidence>
<dbReference type="InterPro" id="IPR000719">
    <property type="entry name" value="Prot_kinase_dom"/>
</dbReference>
<dbReference type="GeneID" id="108557384"/>
<dbReference type="InterPro" id="IPR050122">
    <property type="entry name" value="RTK"/>
</dbReference>
<dbReference type="InterPro" id="IPR008266">
    <property type="entry name" value="Tyr_kinase_AS"/>
</dbReference>
<accession>A0ABM1M467</accession>
<dbReference type="PANTHER" id="PTHR24416">
    <property type="entry name" value="TYROSINE-PROTEIN KINASE RECEPTOR"/>
    <property type="match status" value="1"/>
</dbReference>
<feature type="chain" id="PRO_5046372524" evidence="2">
    <location>
        <begin position="19"/>
        <end position="651"/>
    </location>
</feature>
<sequence length="651" mass="75033">MTWKLAIIFQLFISFSQQDSSTTSGDDISSLYNGTTNICNLSALPFLRNDVIHLNISWDLYQDETKACRIDVFYGGLPEPFHIEVNMHEENYVILPDTNTIFKFKPGRRYHIEFGCTDCELDYVIPDCVGKVCNCQKMKSEAKLDMKQTSSGQFQLNWLHFGPYKLSNVTFRHIHNDTSTTPISIPYNPDPPENGSYVVDVKYEPGNEIEIEGIFINDKFCPTFALSKIVPETKTWMGYTQMAILCAIVFAAIAVAICYISVSRSTKSNILFNKVPKQTGRRAETRNVLYVSQIEIQHDVYEYSYDKLDFIKEINSGAFGVVYLAKAIDLYSIKGWTYVAAKMQKDCSNHEEREDFLNEINTMKKVGYHPNVVRLLGYCSNEPRVVIMEYIPCGDLKHYLLDLRESWDNLQNNVDPVVAQNSDYSYINFENSPDSGCNSLMRPSTSSQSETMSEERSPLVNNFQHSLEKILDHTELQNFALQIAKGMAHLEKIPITHRDLAARNVLINEFKVLKITDFGMSRSGTYINQKSRRVPFRWMAIESIEDSFYDNKSDVWSFGVVLWEIGTLGAFPYKEIPDQTLVHNLLKGHRLQRPEVCTDYLYQLMMNCWEHNPKNRPTFQELVQFLDVKKNRVYVDFAQINPCYIFPPSTQ</sequence>
<keyword evidence="2" id="KW-0732">Signal</keyword>
<evidence type="ECO:0000313" key="4">
    <source>
        <dbReference type="Proteomes" id="UP000695000"/>
    </source>
</evidence>
<dbReference type="PROSITE" id="PS50011">
    <property type="entry name" value="PROTEIN_KINASE_DOM"/>
    <property type="match status" value="1"/>
</dbReference>
<dbReference type="InterPro" id="IPR001245">
    <property type="entry name" value="Ser-Thr/Tyr_kinase_cat_dom"/>
</dbReference>
<keyword evidence="1" id="KW-0812">Transmembrane</keyword>
<proteinExistence type="predicted"/>
<evidence type="ECO:0000256" key="1">
    <source>
        <dbReference type="SAM" id="Phobius"/>
    </source>
</evidence>
<dbReference type="CDD" id="cd00192">
    <property type="entry name" value="PTKc"/>
    <property type="match status" value="1"/>
</dbReference>
<protein>
    <submittedName>
        <fullName evidence="5">Mast/stem cell growth factor receptor-related protein Kit-like</fullName>
    </submittedName>
</protein>
<dbReference type="Gene3D" id="1.10.510.10">
    <property type="entry name" value="Transferase(Phosphotransferase) domain 1"/>
    <property type="match status" value="1"/>
</dbReference>
<gene>
    <name evidence="5" type="primary">LOC108557384</name>
</gene>
<dbReference type="InterPro" id="IPR011009">
    <property type="entry name" value="Kinase-like_dom_sf"/>
</dbReference>
<dbReference type="Proteomes" id="UP000695000">
    <property type="component" value="Unplaced"/>
</dbReference>
<name>A0ABM1M467_NICVS</name>
<dbReference type="SUPFAM" id="SSF56112">
    <property type="entry name" value="Protein kinase-like (PK-like)"/>
    <property type="match status" value="1"/>
</dbReference>
<feature type="transmembrane region" description="Helical" evidence="1">
    <location>
        <begin position="236"/>
        <end position="262"/>
    </location>
</feature>
<evidence type="ECO:0000259" key="3">
    <source>
        <dbReference type="PROSITE" id="PS50011"/>
    </source>
</evidence>
<dbReference type="SMART" id="SM00219">
    <property type="entry name" value="TyrKc"/>
    <property type="match status" value="1"/>
</dbReference>
<dbReference type="Gene3D" id="3.30.200.20">
    <property type="entry name" value="Phosphorylase Kinase, domain 1"/>
    <property type="match status" value="1"/>
</dbReference>
<keyword evidence="1" id="KW-0472">Membrane</keyword>
<dbReference type="InterPro" id="IPR020635">
    <property type="entry name" value="Tyr_kinase_cat_dom"/>
</dbReference>